<dbReference type="PANTHER" id="PTHR22763:SF163">
    <property type="entry name" value="E3 UBIQUITIN-PROTEIN LIGASE RNF139"/>
    <property type="match status" value="1"/>
</dbReference>
<evidence type="ECO:0000313" key="12">
    <source>
        <dbReference type="Proteomes" id="UP001558652"/>
    </source>
</evidence>
<evidence type="ECO:0000256" key="2">
    <source>
        <dbReference type="ARBA" id="ARBA00022692"/>
    </source>
</evidence>
<dbReference type="Pfam" id="PF13705">
    <property type="entry name" value="TRC8_N"/>
    <property type="match status" value="1"/>
</dbReference>
<feature type="transmembrane region" description="Helical" evidence="9">
    <location>
        <begin position="191"/>
        <end position="211"/>
    </location>
</feature>
<feature type="transmembrane region" description="Helical" evidence="9">
    <location>
        <begin position="494"/>
        <end position="517"/>
    </location>
</feature>
<evidence type="ECO:0000256" key="1">
    <source>
        <dbReference type="ARBA" id="ARBA00004141"/>
    </source>
</evidence>
<evidence type="ECO:0000256" key="9">
    <source>
        <dbReference type="SAM" id="Phobius"/>
    </source>
</evidence>
<keyword evidence="5" id="KW-0862">Zinc</keyword>
<accession>A0ABD0YPD4</accession>
<dbReference type="Pfam" id="PF13639">
    <property type="entry name" value="zf-RING_2"/>
    <property type="match status" value="1"/>
</dbReference>
<dbReference type="PROSITE" id="PS50089">
    <property type="entry name" value="ZF_RING_2"/>
    <property type="match status" value="1"/>
</dbReference>
<feature type="transmembrane region" description="Helical" evidence="9">
    <location>
        <begin position="159"/>
        <end position="179"/>
    </location>
</feature>
<dbReference type="Gene3D" id="3.30.40.10">
    <property type="entry name" value="Zinc/RING finger domain, C3HC4 (zinc finger)"/>
    <property type="match status" value="1"/>
</dbReference>
<dbReference type="InterPro" id="IPR025754">
    <property type="entry name" value="TRC8_N_dom"/>
</dbReference>
<gene>
    <name evidence="11" type="ORF">AAG570_009503</name>
</gene>
<evidence type="ECO:0000313" key="11">
    <source>
        <dbReference type="EMBL" id="KAL1137807.1"/>
    </source>
</evidence>
<evidence type="ECO:0000256" key="8">
    <source>
        <dbReference type="PROSITE-ProRule" id="PRU00175"/>
    </source>
</evidence>
<evidence type="ECO:0000256" key="7">
    <source>
        <dbReference type="ARBA" id="ARBA00023136"/>
    </source>
</evidence>
<keyword evidence="3" id="KW-0479">Metal-binding</keyword>
<dbReference type="InterPro" id="IPR013083">
    <property type="entry name" value="Znf_RING/FYVE/PHD"/>
</dbReference>
<dbReference type="SUPFAM" id="SSF57850">
    <property type="entry name" value="RING/U-box"/>
    <property type="match status" value="1"/>
</dbReference>
<keyword evidence="7 9" id="KW-0472">Membrane</keyword>
<organism evidence="11 12">
    <name type="scientific">Ranatra chinensis</name>
    <dbReference type="NCBI Taxonomy" id="642074"/>
    <lineage>
        <taxon>Eukaryota</taxon>
        <taxon>Metazoa</taxon>
        <taxon>Ecdysozoa</taxon>
        <taxon>Arthropoda</taxon>
        <taxon>Hexapoda</taxon>
        <taxon>Insecta</taxon>
        <taxon>Pterygota</taxon>
        <taxon>Neoptera</taxon>
        <taxon>Paraneoptera</taxon>
        <taxon>Hemiptera</taxon>
        <taxon>Heteroptera</taxon>
        <taxon>Panheteroptera</taxon>
        <taxon>Nepomorpha</taxon>
        <taxon>Nepidae</taxon>
        <taxon>Ranatrinae</taxon>
        <taxon>Ranatra</taxon>
    </lineage>
</organism>
<feature type="transmembrane region" description="Helical" evidence="9">
    <location>
        <begin position="351"/>
        <end position="368"/>
    </location>
</feature>
<evidence type="ECO:0000256" key="3">
    <source>
        <dbReference type="ARBA" id="ARBA00022723"/>
    </source>
</evidence>
<evidence type="ECO:0000256" key="4">
    <source>
        <dbReference type="ARBA" id="ARBA00022771"/>
    </source>
</evidence>
<reference evidence="11 12" key="1">
    <citation type="submission" date="2024-07" db="EMBL/GenBank/DDBJ databases">
        <title>Chromosome-level genome assembly of the water stick insect Ranatra chinensis (Heteroptera: Nepidae).</title>
        <authorList>
            <person name="Liu X."/>
        </authorList>
    </citation>
    <scope>NUCLEOTIDE SEQUENCE [LARGE SCALE GENOMIC DNA]</scope>
    <source>
        <strain evidence="11">Cailab_2021Rc</strain>
        <tissue evidence="11">Muscle</tissue>
    </source>
</reference>
<dbReference type="GO" id="GO:0016020">
    <property type="term" value="C:membrane"/>
    <property type="evidence" value="ECO:0007669"/>
    <property type="project" value="UniProtKB-SubCell"/>
</dbReference>
<keyword evidence="4 8" id="KW-0863">Zinc-finger</keyword>
<dbReference type="InterPro" id="IPR001841">
    <property type="entry name" value="Znf_RING"/>
</dbReference>
<feature type="transmembrane region" description="Helical" evidence="9">
    <location>
        <begin position="316"/>
        <end position="339"/>
    </location>
</feature>
<keyword evidence="2 9" id="KW-0812">Transmembrane</keyword>
<dbReference type="AlphaFoldDB" id="A0ABD0YPD4"/>
<keyword evidence="6 9" id="KW-1133">Transmembrane helix</keyword>
<feature type="transmembrane region" description="Helical" evidence="9">
    <location>
        <begin position="71"/>
        <end position="97"/>
    </location>
</feature>
<feature type="transmembrane region" description="Helical" evidence="9">
    <location>
        <begin position="217"/>
        <end position="239"/>
    </location>
</feature>
<feature type="transmembrane region" description="Helical" evidence="9">
    <location>
        <begin position="447"/>
        <end position="474"/>
    </location>
</feature>
<evidence type="ECO:0000256" key="6">
    <source>
        <dbReference type="ARBA" id="ARBA00022989"/>
    </source>
</evidence>
<dbReference type="PANTHER" id="PTHR22763">
    <property type="entry name" value="RING ZINC FINGER PROTEIN"/>
    <property type="match status" value="1"/>
</dbReference>
<keyword evidence="12" id="KW-1185">Reference proteome</keyword>
<dbReference type="Proteomes" id="UP001558652">
    <property type="component" value="Unassembled WGS sequence"/>
</dbReference>
<feature type="transmembrane region" description="Helical" evidence="9">
    <location>
        <begin position="104"/>
        <end position="122"/>
    </location>
</feature>
<comment type="subcellular location">
    <subcellularLocation>
        <location evidence="1">Membrane</location>
        <topology evidence="1">Multi-pass membrane protein</topology>
    </subcellularLocation>
</comment>
<name>A0ABD0YPD4_9HEMI</name>
<evidence type="ECO:0000256" key="5">
    <source>
        <dbReference type="ARBA" id="ARBA00022833"/>
    </source>
</evidence>
<evidence type="ECO:0000259" key="10">
    <source>
        <dbReference type="PROSITE" id="PS50089"/>
    </source>
</evidence>
<dbReference type="InterPro" id="IPR050731">
    <property type="entry name" value="HRD1_E3_ubiq-ligases"/>
</dbReference>
<comment type="caution">
    <text evidence="11">The sequence shown here is derived from an EMBL/GenBank/DDBJ whole genome shotgun (WGS) entry which is preliminary data.</text>
</comment>
<dbReference type="GO" id="GO:0008270">
    <property type="term" value="F:zinc ion binding"/>
    <property type="evidence" value="ECO:0007669"/>
    <property type="project" value="UniProtKB-KW"/>
</dbReference>
<feature type="domain" description="RING-type" evidence="10">
    <location>
        <begin position="575"/>
        <end position="602"/>
    </location>
</feature>
<feature type="transmembrane region" description="Helical" evidence="9">
    <location>
        <begin position="419"/>
        <end position="440"/>
    </location>
</feature>
<protein>
    <recommendedName>
        <fullName evidence="10">RING-type domain-containing protein</fullName>
    </recommendedName>
</protein>
<sequence length="654" mass="75010">MSIQTKVLSLVDVLLRVPPLFIIDELFRADLGVQTSVEWSQTGYPQNYTQLPQGDVLFENAEHFQFQYDAIFYKFVFIVFLKFLLSCIGVLAALFTFMLWTKHLLVVYMYLISIGLVFGSYWGNTTTMKLVVASSEASDSSVLEDLLSFDASRLSNGCAMALLQNYLVQTLAACLFNYIHLGPRYPFLEKLWFITFLAPSFLALLPLPPVVLNHAPVFSAVLPLAMVKFVLWCSIFPVIQTLYSGYSHVRNFVSDVGLLPLLETEWSRLNVPCVLRTFWLLRLVEHAVALQLPAEPSTPISLYTAKSLLTTGCETVTAVLGLTSVISYICHYIGCFFQWVLLSEDEDDKSIGTVSAVLFYILALQTGLTGLEPEKRFVRLCRNFCLLFTALLHFIHNIVNPLLMSLSASHNPSIHRHVRALLVCLFLVIYPLTLLGYLWSLYPMSTWLLAVSVFSVEVIVKVCVSLLIYVLFLVDAYRSNFWEKLDDYVYYIRAFGNTVEFCCGIVLFFNGTWILIFESGGAIRAGMMGVHVYFNIWCEARAGWSVFMKRRTAVNKIESLPEANRTQLAELDDVCAICYQEMKSAKITRCNHFFHGVCLRKWLYVQVQFIIDISVQFIMRKYHHFLYKFLFEKNAYLVYNTNYKYKITLHYNNF</sequence>
<dbReference type="EMBL" id="JBFDAA010000004">
    <property type="protein sequence ID" value="KAL1137807.1"/>
    <property type="molecule type" value="Genomic_DNA"/>
</dbReference>
<proteinExistence type="predicted"/>